<name>A0ABY9V2F6_9ACTN</name>
<dbReference type="Pfam" id="PF19054">
    <property type="entry name" value="DUF5753"/>
    <property type="match status" value="1"/>
</dbReference>
<proteinExistence type="predicted"/>
<reference evidence="2 3" key="1">
    <citation type="submission" date="2023-02" db="EMBL/GenBank/DDBJ databases">
        <title>Streptomyces sp. SCA4-21 with antifungal activity against Fusarium oxysporum f. sp. cubense, Streptomyces sp. SCA2-17 with antifungal activity against Fusarium oxysporum f. sp. cubense.</title>
        <authorList>
            <person name="Qi D."/>
        </authorList>
    </citation>
    <scope>NUCLEOTIDE SEQUENCE [LARGE SCALE GENOMIC DNA]</scope>
    <source>
        <strain evidence="2 3">SCA4-21</strain>
    </source>
</reference>
<sequence length="182" mass="20512">MELEAEAIALHTFDAHVINGLLQTEVYAHAVISTQAPAVDDEETERAVHRRLSRQKLLHRKPPPRLTFLVQECTVRRPIGGLDVRNEQLRHMVRCAELPQLTLQIMPENRETHAGLDGPMTLLESPDHLTVAYVEGQRGSYFVSDAEDVSVLNHRYGILRSQALTPEASVELIEGLLREGKR</sequence>
<dbReference type="InterPro" id="IPR043917">
    <property type="entry name" value="DUF5753"/>
</dbReference>
<organism evidence="2 3">
    <name type="scientific">Streptomyces luomodiensis</name>
    <dbReference type="NCBI Taxonomy" id="3026192"/>
    <lineage>
        <taxon>Bacteria</taxon>
        <taxon>Bacillati</taxon>
        <taxon>Actinomycetota</taxon>
        <taxon>Actinomycetes</taxon>
        <taxon>Kitasatosporales</taxon>
        <taxon>Streptomycetaceae</taxon>
        <taxon>Streptomyces</taxon>
    </lineage>
</organism>
<dbReference type="EMBL" id="CP117522">
    <property type="protein sequence ID" value="WNE99050.1"/>
    <property type="molecule type" value="Genomic_DNA"/>
</dbReference>
<evidence type="ECO:0000259" key="1">
    <source>
        <dbReference type="Pfam" id="PF19054"/>
    </source>
</evidence>
<evidence type="ECO:0000313" key="3">
    <source>
        <dbReference type="Proteomes" id="UP001305606"/>
    </source>
</evidence>
<evidence type="ECO:0000313" key="2">
    <source>
        <dbReference type="EMBL" id="WNE99050.1"/>
    </source>
</evidence>
<gene>
    <name evidence="2" type="ORF">PS467_28835</name>
</gene>
<dbReference type="RefSeq" id="WP_311037676.1">
    <property type="nucleotide sequence ID" value="NZ_CP117522.1"/>
</dbReference>
<dbReference type="Proteomes" id="UP001305606">
    <property type="component" value="Chromosome"/>
</dbReference>
<protein>
    <submittedName>
        <fullName evidence="2">DUF5753 domain-containing protein</fullName>
    </submittedName>
</protein>
<accession>A0ABY9V2F6</accession>
<keyword evidence="3" id="KW-1185">Reference proteome</keyword>
<feature type="domain" description="DUF5753" evidence="1">
    <location>
        <begin position="1"/>
        <end position="174"/>
    </location>
</feature>